<feature type="compositionally biased region" description="Low complexity" evidence="1">
    <location>
        <begin position="15"/>
        <end position="25"/>
    </location>
</feature>
<proteinExistence type="predicted"/>
<dbReference type="EMBL" id="LGRB01000009">
    <property type="protein sequence ID" value="OCT51251.1"/>
    <property type="molecule type" value="Genomic_DNA"/>
</dbReference>
<dbReference type="VEuPathDB" id="FungiDB:G647_06827"/>
<feature type="compositionally biased region" description="Polar residues" evidence="1">
    <location>
        <begin position="26"/>
        <end position="39"/>
    </location>
</feature>
<feature type="compositionally biased region" description="Low complexity" evidence="1">
    <location>
        <begin position="375"/>
        <end position="397"/>
    </location>
</feature>
<evidence type="ECO:0000256" key="1">
    <source>
        <dbReference type="SAM" id="MobiDB-lite"/>
    </source>
</evidence>
<evidence type="ECO:0000313" key="3">
    <source>
        <dbReference type="Proteomes" id="UP000094526"/>
    </source>
</evidence>
<feature type="region of interest" description="Disordered" evidence="1">
    <location>
        <begin position="93"/>
        <end position="119"/>
    </location>
</feature>
<dbReference type="AlphaFoldDB" id="A0A1C1CRZ1"/>
<gene>
    <name evidence="2" type="ORF">CLCR_08478</name>
</gene>
<sequence length="461" mass="50177">MPTPEKSNLHRNEIDTSIPSDSPPSYENTILPASNPWTDTPTLLSPPPSHQLQHQHQPHVQPQPQPPTSVPSQNPLSALSRLTSVPFSKYRVRDSKLSDDQTALTTTSPDLTSSSSNATTAAQVQRNVTKFIAEQASLPPKPIMIIRGTHLGSGTQHGSTIVDFELKLNLTSLLDLGVSASANGIDTGPADEHANTHTSSTGGRSVATPWKLKIKRYQPGSTNGSPKQLSREEMDMSPLELWAKKFCEDKAENRSFTLTRQCPSLPTALLEGHARNLLASTKYRGTLTVTFPTHHSSVTILRKSSNWFTNMLRLYPTKKYEVVSVEWPIIGVTKANAGLPRKGKAGGAHPALHRNDTNVSVVSETELQPEVEIPASSASSTSSQNQSGSGSTTDTAAAAATCDQTGLPALVAQAWWREWHVAVRNAVLSGRKGWVTVEDWIEAKTGVREKERLKEWGVDYE</sequence>
<feature type="region of interest" description="Disordered" evidence="1">
    <location>
        <begin position="212"/>
        <end position="232"/>
    </location>
</feature>
<evidence type="ECO:0000313" key="2">
    <source>
        <dbReference type="EMBL" id="OCT51251.1"/>
    </source>
</evidence>
<feature type="compositionally biased region" description="Low complexity" evidence="1">
    <location>
        <begin position="50"/>
        <end position="60"/>
    </location>
</feature>
<feature type="compositionally biased region" description="Low complexity" evidence="1">
    <location>
        <begin position="102"/>
        <end position="119"/>
    </location>
</feature>
<comment type="caution">
    <text evidence="2">The sequence shown here is derived from an EMBL/GenBank/DDBJ whole genome shotgun (WGS) entry which is preliminary data.</text>
</comment>
<keyword evidence="3" id="KW-1185">Reference proteome</keyword>
<protein>
    <submittedName>
        <fullName evidence="2">Uncharacterized protein</fullName>
    </submittedName>
</protein>
<dbReference type="VEuPathDB" id="FungiDB:CLCR_08478"/>
<feature type="region of interest" description="Disordered" evidence="1">
    <location>
        <begin position="338"/>
        <end position="397"/>
    </location>
</feature>
<feature type="region of interest" description="Disordered" evidence="1">
    <location>
        <begin position="1"/>
        <end position="76"/>
    </location>
</feature>
<feature type="compositionally biased region" description="Polar residues" evidence="1">
    <location>
        <begin position="357"/>
        <end position="366"/>
    </location>
</feature>
<accession>A0A1C1CRZ1</accession>
<name>A0A1C1CRZ1_9EURO</name>
<dbReference type="OrthoDB" id="203796at2759"/>
<feature type="compositionally biased region" description="Polar residues" evidence="1">
    <location>
        <begin position="219"/>
        <end position="228"/>
    </location>
</feature>
<dbReference type="PANTHER" id="PTHR37848:SF1">
    <property type="entry name" value="SUN DOMAIN-CONTAINING PROTEIN"/>
    <property type="match status" value="1"/>
</dbReference>
<organism evidence="2 3">
    <name type="scientific">Cladophialophora carrionii</name>
    <dbReference type="NCBI Taxonomy" id="86049"/>
    <lineage>
        <taxon>Eukaryota</taxon>
        <taxon>Fungi</taxon>
        <taxon>Dikarya</taxon>
        <taxon>Ascomycota</taxon>
        <taxon>Pezizomycotina</taxon>
        <taxon>Eurotiomycetes</taxon>
        <taxon>Chaetothyriomycetidae</taxon>
        <taxon>Chaetothyriales</taxon>
        <taxon>Herpotrichiellaceae</taxon>
        <taxon>Cladophialophora</taxon>
    </lineage>
</organism>
<dbReference type="Proteomes" id="UP000094526">
    <property type="component" value="Unassembled WGS sequence"/>
</dbReference>
<reference evidence="3" key="1">
    <citation type="submission" date="2015-07" db="EMBL/GenBank/DDBJ databases">
        <authorList>
            <person name="Teixeira M.M."/>
            <person name="Souza R.C."/>
            <person name="Almeida L.G."/>
            <person name="Vicente V.A."/>
            <person name="de Hoog S."/>
            <person name="Bocca A.L."/>
            <person name="de Almeida S.R."/>
            <person name="Vasconcelos A.T."/>
            <person name="Felipe M.S."/>
        </authorList>
    </citation>
    <scope>NUCLEOTIDE SEQUENCE [LARGE SCALE GENOMIC DNA]</scope>
    <source>
        <strain evidence="3">KSF</strain>
    </source>
</reference>
<dbReference type="PANTHER" id="PTHR37848">
    <property type="entry name" value="EXPRESSED PROTEIN"/>
    <property type="match status" value="1"/>
</dbReference>